<organism evidence="2 3">
    <name type="scientific">Yinghuangia soli</name>
    <dbReference type="NCBI Taxonomy" id="2908204"/>
    <lineage>
        <taxon>Bacteria</taxon>
        <taxon>Bacillati</taxon>
        <taxon>Actinomycetota</taxon>
        <taxon>Actinomycetes</taxon>
        <taxon>Kitasatosporales</taxon>
        <taxon>Streptomycetaceae</taxon>
        <taxon>Yinghuangia</taxon>
    </lineage>
</organism>
<sequence>MAERPDIGSREDIIALLEDFYAKAFADDLLGPVFVDVAQMDLAAHLPRLADFWETTLLRSGGYRGNALEPHRALHAESPLTAEHFARWMELWSAALEARFAGPVADRAAVQADRIARAMRKRLEIADGSSPWSAAPDGRPELPLHTLPRDTA</sequence>
<dbReference type="CDD" id="cd08916">
    <property type="entry name" value="TrHb3_P"/>
    <property type="match status" value="1"/>
</dbReference>
<dbReference type="Gene3D" id="1.10.490.10">
    <property type="entry name" value="Globins"/>
    <property type="match status" value="1"/>
</dbReference>
<comment type="caution">
    <text evidence="2">The sequence shown here is derived from an EMBL/GenBank/DDBJ whole genome shotgun (WGS) entry which is preliminary data.</text>
</comment>
<dbReference type="AlphaFoldDB" id="A0AA41PZZ1"/>
<evidence type="ECO:0000256" key="1">
    <source>
        <dbReference type="SAM" id="MobiDB-lite"/>
    </source>
</evidence>
<feature type="compositionally biased region" description="Basic and acidic residues" evidence="1">
    <location>
        <begin position="138"/>
        <end position="152"/>
    </location>
</feature>
<dbReference type="SUPFAM" id="SSF46458">
    <property type="entry name" value="Globin-like"/>
    <property type="match status" value="1"/>
</dbReference>
<dbReference type="GO" id="GO:0019825">
    <property type="term" value="F:oxygen binding"/>
    <property type="evidence" value="ECO:0007669"/>
    <property type="project" value="InterPro"/>
</dbReference>
<feature type="region of interest" description="Disordered" evidence="1">
    <location>
        <begin position="128"/>
        <end position="152"/>
    </location>
</feature>
<protein>
    <submittedName>
        <fullName evidence="2">Group III truncated hemoglobin</fullName>
    </submittedName>
</protein>
<reference evidence="2" key="1">
    <citation type="submission" date="2022-01" db="EMBL/GenBank/DDBJ databases">
        <title>Genome-Based Taxonomic Classification of the Phylum Actinobacteria.</title>
        <authorList>
            <person name="Gao Y."/>
        </authorList>
    </citation>
    <scope>NUCLEOTIDE SEQUENCE</scope>
    <source>
        <strain evidence="2">KLBMP 8922</strain>
    </source>
</reference>
<dbReference type="InterPro" id="IPR009050">
    <property type="entry name" value="Globin-like_sf"/>
</dbReference>
<name>A0AA41PZZ1_9ACTN</name>
<dbReference type="EMBL" id="JAKFHA010000009">
    <property type="protein sequence ID" value="MCF2529028.1"/>
    <property type="molecule type" value="Genomic_DNA"/>
</dbReference>
<dbReference type="RefSeq" id="WP_235053192.1">
    <property type="nucleotide sequence ID" value="NZ_JAKFHA010000009.1"/>
</dbReference>
<proteinExistence type="predicted"/>
<dbReference type="Proteomes" id="UP001165378">
    <property type="component" value="Unassembled WGS sequence"/>
</dbReference>
<evidence type="ECO:0000313" key="2">
    <source>
        <dbReference type="EMBL" id="MCF2529028.1"/>
    </source>
</evidence>
<dbReference type="InterPro" id="IPR012292">
    <property type="entry name" value="Globin/Proto"/>
</dbReference>
<gene>
    <name evidence="2" type="ORF">LZ495_17660</name>
</gene>
<keyword evidence="3" id="KW-1185">Reference proteome</keyword>
<accession>A0AA41PZZ1</accession>
<evidence type="ECO:0000313" key="3">
    <source>
        <dbReference type="Proteomes" id="UP001165378"/>
    </source>
</evidence>
<dbReference type="GO" id="GO:0020037">
    <property type="term" value="F:heme binding"/>
    <property type="evidence" value="ECO:0007669"/>
    <property type="project" value="InterPro"/>
</dbReference>